<dbReference type="Proteomes" id="UP000553776">
    <property type="component" value="Unassembled WGS sequence"/>
</dbReference>
<evidence type="ECO:0000256" key="1">
    <source>
        <dbReference type="SAM" id="SignalP"/>
    </source>
</evidence>
<dbReference type="SUPFAM" id="SSF55383">
    <property type="entry name" value="Copper amine oxidase, domain N"/>
    <property type="match status" value="1"/>
</dbReference>
<dbReference type="PROSITE" id="PS51782">
    <property type="entry name" value="LYSM"/>
    <property type="match status" value="1"/>
</dbReference>
<dbReference type="GO" id="GO:0016787">
    <property type="term" value="F:hydrolase activity"/>
    <property type="evidence" value="ECO:0007669"/>
    <property type="project" value="UniProtKB-KW"/>
</dbReference>
<dbReference type="Pfam" id="PF01476">
    <property type="entry name" value="LysM"/>
    <property type="match status" value="1"/>
</dbReference>
<evidence type="ECO:0000259" key="2">
    <source>
        <dbReference type="PROSITE" id="PS51782"/>
    </source>
</evidence>
<organism evidence="3 4">
    <name type="scientific">Cohnella xylanilytica</name>
    <dbReference type="NCBI Taxonomy" id="557555"/>
    <lineage>
        <taxon>Bacteria</taxon>
        <taxon>Bacillati</taxon>
        <taxon>Bacillota</taxon>
        <taxon>Bacilli</taxon>
        <taxon>Bacillales</taxon>
        <taxon>Paenibacillaceae</taxon>
        <taxon>Cohnella</taxon>
    </lineage>
</organism>
<feature type="chain" id="PRO_5032984863" evidence="1">
    <location>
        <begin position="20"/>
        <end position="307"/>
    </location>
</feature>
<dbReference type="CDD" id="cd00118">
    <property type="entry name" value="LysM"/>
    <property type="match status" value="1"/>
</dbReference>
<name>A0A841U2A4_9BACL</name>
<dbReference type="SUPFAM" id="SSF54106">
    <property type="entry name" value="LysM domain"/>
    <property type="match status" value="1"/>
</dbReference>
<dbReference type="InterPro" id="IPR012854">
    <property type="entry name" value="Cu_amine_oxidase-like_N"/>
</dbReference>
<keyword evidence="3" id="KW-0378">Hydrolase</keyword>
<comment type="caution">
    <text evidence="3">The sequence shown here is derived from an EMBL/GenBank/DDBJ whole genome shotgun (WGS) entry which is preliminary data.</text>
</comment>
<dbReference type="Gene3D" id="3.30.457.10">
    <property type="entry name" value="Copper amine oxidase-like, N-terminal domain"/>
    <property type="match status" value="1"/>
</dbReference>
<keyword evidence="4" id="KW-1185">Reference proteome</keyword>
<reference evidence="3 4" key="1">
    <citation type="submission" date="2020-08" db="EMBL/GenBank/DDBJ databases">
        <title>Cohnella phylogeny.</title>
        <authorList>
            <person name="Dunlap C."/>
        </authorList>
    </citation>
    <scope>NUCLEOTIDE SEQUENCE [LARGE SCALE GENOMIC DNA]</scope>
    <source>
        <strain evidence="3 4">DSM 25239</strain>
    </source>
</reference>
<dbReference type="InterPro" id="IPR036582">
    <property type="entry name" value="Mao_N_sf"/>
</dbReference>
<dbReference type="AlphaFoldDB" id="A0A841U2A4"/>
<dbReference type="EMBL" id="JACJVR010000098">
    <property type="protein sequence ID" value="MBB6694675.1"/>
    <property type="molecule type" value="Genomic_DNA"/>
</dbReference>
<dbReference type="InterPro" id="IPR042047">
    <property type="entry name" value="SleB_dom1"/>
</dbReference>
<dbReference type="InterPro" id="IPR018392">
    <property type="entry name" value="LysM"/>
</dbReference>
<proteinExistence type="predicted"/>
<dbReference type="InterPro" id="IPR036779">
    <property type="entry name" value="LysM_dom_sf"/>
</dbReference>
<feature type="signal peptide" evidence="1">
    <location>
        <begin position="1"/>
        <end position="19"/>
    </location>
</feature>
<feature type="domain" description="LysM" evidence="2">
    <location>
        <begin position="139"/>
        <end position="182"/>
    </location>
</feature>
<accession>A0A841U2A4</accession>
<gene>
    <name evidence="3" type="ORF">H7B90_25080</name>
</gene>
<evidence type="ECO:0000313" key="3">
    <source>
        <dbReference type="EMBL" id="MBB6694675.1"/>
    </source>
</evidence>
<dbReference type="Gene3D" id="3.10.350.10">
    <property type="entry name" value="LysM domain"/>
    <property type="match status" value="1"/>
</dbReference>
<dbReference type="Pfam" id="PF07833">
    <property type="entry name" value="Cu_amine_oxidN1"/>
    <property type="match status" value="1"/>
</dbReference>
<sequence length="307" mass="32777">MAALTLALLAAAGAGSAFAGTNGGGLYIEDQKSDLGRQLWLADGMTYAPVKELAEELGWTLSYDADSGKIAVSDEWGDKLAFRPGQSVITYNGEMYDIPQAVKVRDGNAYLPLRLLAESMHASVGWQNEEQASVVRPVEPYVVQSGDTLAGIAQAYGTTVKALMARNGLESQKVEEGRKLKVIVPEFLDPTTADLALLAKIIQVEAGYEPYEGKLAIANVVLNRVNSGKFPDTVRGVIYAAGQFPPALNGDLLTETASAECIQAARAALDGENNVPGALYFFNPKMEPAKAKKAKAVKTIGHHMFTK</sequence>
<dbReference type="Gene3D" id="1.10.10.2520">
    <property type="entry name" value="Cell wall hydrolase SleB, domain 1"/>
    <property type="match status" value="1"/>
</dbReference>
<evidence type="ECO:0000313" key="4">
    <source>
        <dbReference type="Proteomes" id="UP000553776"/>
    </source>
</evidence>
<dbReference type="InterPro" id="IPR011105">
    <property type="entry name" value="Cell_wall_hydrolase_SleB"/>
</dbReference>
<protein>
    <submittedName>
        <fullName evidence="3">Cell wall hydrolase</fullName>
    </submittedName>
</protein>
<dbReference type="SMART" id="SM00257">
    <property type="entry name" value="LysM"/>
    <property type="match status" value="1"/>
</dbReference>
<keyword evidence="1" id="KW-0732">Signal</keyword>
<dbReference type="Pfam" id="PF07486">
    <property type="entry name" value="Hydrolase_2"/>
    <property type="match status" value="1"/>
</dbReference>